<dbReference type="PANTHER" id="PTHR21503:SF8">
    <property type="entry name" value="F-BOX ASSOCIATED DOMAIN-CONTAINING PROTEIN-RELATED"/>
    <property type="match status" value="1"/>
</dbReference>
<sequence length="335" mass="39262">MFQFLRLPQVALTIVIRFMSPIQLLFLASISVRARKTVNFHCRKNTFKFTLTFTDEDLYENMQTKQMRIQYEGSSTKDRHRFEIVSSAGSWPFLFKGSIQPNKYYYNWPESYHKYDYMQHMRNILLDVIGTFNKPTVSFEILGGVAPMFATKLINDTEMRSCPIELVYMQLKNVRRASLGKFMTACSNVHDLVIRTKLCPHEIKRSYVPMPEFKAMRCDHVILVNGYWANLENFLSCRRLTLIDKTVGRQYPFLTAPRLNYAIKKWRNADCKLEKLVIPFPIVDNFKKVVRDLCDNGIDVVGTTKYKFFQKADGRNARVYYRNGKLEVSVQPKNA</sequence>
<dbReference type="AlphaFoldDB" id="A0A1I7TLB3"/>
<dbReference type="PROSITE" id="PS50181">
    <property type="entry name" value="FBOX"/>
    <property type="match status" value="1"/>
</dbReference>
<evidence type="ECO:0000259" key="1">
    <source>
        <dbReference type="PROSITE" id="PS50181"/>
    </source>
</evidence>
<name>A0A1I7TLB3_9PELO</name>
<accession>A0A1I7TLB3</accession>
<keyword evidence="2" id="KW-1185">Reference proteome</keyword>
<organism evidence="2 3">
    <name type="scientific">Caenorhabditis tropicalis</name>
    <dbReference type="NCBI Taxonomy" id="1561998"/>
    <lineage>
        <taxon>Eukaryota</taxon>
        <taxon>Metazoa</taxon>
        <taxon>Ecdysozoa</taxon>
        <taxon>Nematoda</taxon>
        <taxon>Chromadorea</taxon>
        <taxon>Rhabditida</taxon>
        <taxon>Rhabditina</taxon>
        <taxon>Rhabditomorpha</taxon>
        <taxon>Rhabditoidea</taxon>
        <taxon>Rhabditidae</taxon>
        <taxon>Peloderinae</taxon>
        <taxon>Caenorhabditis</taxon>
    </lineage>
</organism>
<reference evidence="3" key="1">
    <citation type="submission" date="2016-11" db="UniProtKB">
        <authorList>
            <consortium name="WormBaseParasite"/>
        </authorList>
    </citation>
    <scope>IDENTIFICATION</scope>
</reference>
<dbReference type="PANTHER" id="PTHR21503">
    <property type="entry name" value="F-BOX-CONTAINING HYPOTHETICAL PROTEIN C.ELEGANS"/>
    <property type="match status" value="1"/>
</dbReference>
<feature type="domain" description="F-box" evidence="1">
    <location>
        <begin position="1"/>
        <end position="50"/>
    </location>
</feature>
<proteinExistence type="predicted"/>
<evidence type="ECO:0000313" key="3">
    <source>
        <dbReference type="WBParaSite" id="Csp11.Scaffold628.g7050.t1"/>
    </source>
</evidence>
<dbReference type="InterPro" id="IPR001810">
    <property type="entry name" value="F-box_dom"/>
</dbReference>
<protein>
    <submittedName>
        <fullName evidence="3">F-box domain-containing protein</fullName>
    </submittedName>
</protein>
<evidence type="ECO:0000313" key="2">
    <source>
        <dbReference type="Proteomes" id="UP000095282"/>
    </source>
</evidence>
<dbReference type="Proteomes" id="UP000095282">
    <property type="component" value="Unplaced"/>
</dbReference>
<dbReference type="WBParaSite" id="Csp11.Scaffold628.g7050.t1">
    <property type="protein sequence ID" value="Csp11.Scaffold628.g7050.t1"/>
    <property type="gene ID" value="Csp11.Scaffold628.g7050"/>
</dbReference>